<keyword evidence="2" id="KW-1185">Reference proteome</keyword>
<reference evidence="2" key="1">
    <citation type="journal article" date="2019" name="Int. J. Syst. Evol. Microbiol.">
        <title>The Global Catalogue of Microorganisms (GCM) 10K type strain sequencing project: providing services to taxonomists for standard genome sequencing and annotation.</title>
        <authorList>
            <consortium name="The Broad Institute Genomics Platform"/>
            <consortium name="The Broad Institute Genome Sequencing Center for Infectious Disease"/>
            <person name="Wu L."/>
            <person name="Ma J."/>
        </authorList>
    </citation>
    <scope>NUCLEOTIDE SEQUENCE [LARGE SCALE GENOMIC DNA]</scope>
    <source>
        <strain evidence="2">KCTC 52438</strain>
    </source>
</reference>
<dbReference type="EMBL" id="JBHRSZ010000001">
    <property type="protein sequence ID" value="MFC3149678.1"/>
    <property type="molecule type" value="Genomic_DNA"/>
</dbReference>
<dbReference type="Pfam" id="PF14357">
    <property type="entry name" value="DUF4404"/>
    <property type="match status" value="1"/>
</dbReference>
<gene>
    <name evidence="1" type="ORF">ACFOEK_01405</name>
</gene>
<name>A0ABV7HAX3_9GAMM</name>
<organism evidence="1 2">
    <name type="scientific">Litoribrevibacter euphylliae</name>
    <dbReference type="NCBI Taxonomy" id="1834034"/>
    <lineage>
        <taxon>Bacteria</taxon>
        <taxon>Pseudomonadati</taxon>
        <taxon>Pseudomonadota</taxon>
        <taxon>Gammaproteobacteria</taxon>
        <taxon>Oceanospirillales</taxon>
        <taxon>Oceanospirillaceae</taxon>
        <taxon>Litoribrevibacter</taxon>
    </lineage>
</organism>
<evidence type="ECO:0000313" key="1">
    <source>
        <dbReference type="EMBL" id="MFC3149678.1"/>
    </source>
</evidence>
<dbReference type="Proteomes" id="UP001595476">
    <property type="component" value="Unassembled WGS sequence"/>
</dbReference>
<protein>
    <submittedName>
        <fullName evidence="1">DUF4404 family protein</fullName>
    </submittedName>
</protein>
<comment type="caution">
    <text evidence="1">The sequence shown here is derived from an EMBL/GenBank/DDBJ whole genome shotgun (WGS) entry which is preliminary data.</text>
</comment>
<sequence length="85" mass="9585">MPKQTLKQALSELKESLDNSSVEDTEKVESLADRIEHQLEYKDVSDWDEDLVSELEQQVIAFEDQHPMISGALRSIVNALNSIGV</sequence>
<dbReference type="RefSeq" id="WP_386715052.1">
    <property type="nucleotide sequence ID" value="NZ_JBHRSZ010000001.1"/>
</dbReference>
<evidence type="ECO:0000313" key="2">
    <source>
        <dbReference type="Proteomes" id="UP001595476"/>
    </source>
</evidence>
<proteinExistence type="predicted"/>
<dbReference type="InterPro" id="IPR025516">
    <property type="entry name" value="DUF4404"/>
</dbReference>
<accession>A0ABV7HAX3</accession>